<dbReference type="FunFam" id="1.10.510.10:FF:000115">
    <property type="entry name" value="Dual specificity mitogen-activated protein kinase kinase 1"/>
    <property type="match status" value="1"/>
</dbReference>
<dbReference type="GO" id="GO:0004674">
    <property type="term" value="F:protein serine/threonine kinase activity"/>
    <property type="evidence" value="ECO:0007669"/>
    <property type="project" value="UniProtKB-KW"/>
</dbReference>
<evidence type="ECO:0000256" key="8">
    <source>
        <dbReference type="ARBA" id="ARBA00038035"/>
    </source>
</evidence>
<dbReference type="PANTHER" id="PTHR47448">
    <property type="entry name" value="DUAL SPECIFICITY MITOGEN-ACTIVATED PROTEIN KINASE KINASE DSOR1-LIKE PROTEIN"/>
    <property type="match status" value="1"/>
</dbReference>
<organism evidence="17">
    <name type="scientific">Clastoptera arizonana</name>
    <name type="common">Arizona spittle bug</name>
    <dbReference type="NCBI Taxonomy" id="38151"/>
    <lineage>
        <taxon>Eukaryota</taxon>
        <taxon>Metazoa</taxon>
        <taxon>Ecdysozoa</taxon>
        <taxon>Arthropoda</taxon>
        <taxon>Hexapoda</taxon>
        <taxon>Insecta</taxon>
        <taxon>Pterygota</taxon>
        <taxon>Neoptera</taxon>
        <taxon>Paraneoptera</taxon>
        <taxon>Hemiptera</taxon>
        <taxon>Auchenorrhyncha</taxon>
        <taxon>Cercopoidea</taxon>
        <taxon>Clastopteridae</taxon>
        <taxon>Clastoptera</taxon>
    </lineage>
</organism>
<dbReference type="Gene3D" id="1.10.510.10">
    <property type="entry name" value="Transferase(Phosphotransferase) domain 1"/>
    <property type="match status" value="1"/>
</dbReference>
<dbReference type="EC" id="2.7.12.2" evidence="9"/>
<feature type="region of interest" description="Disordered" evidence="15">
    <location>
        <begin position="1"/>
        <end position="47"/>
    </location>
</feature>
<dbReference type="GO" id="GO:0004708">
    <property type="term" value="F:MAP kinase kinase activity"/>
    <property type="evidence" value="ECO:0007669"/>
    <property type="project" value="UniProtKB-EC"/>
</dbReference>
<evidence type="ECO:0000259" key="16">
    <source>
        <dbReference type="PROSITE" id="PS50011"/>
    </source>
</evidence>
<dbReference type="AlphaFoldDB" id="A0A1B6DRN6"/>
<dbReference type="Pfam" id="PF00069">
    <property type="entry name" value="Pkinase"/>
    <property type="match status" value="1"/>
</dbReference>
<comment type="similarity">
    <text evidence="8">Belongs to the protein kinase superfamily. STE Ser/Thr protein kinase family. MAP kinase kinase subfamily.</text>
</comment>
<dbReference type="InterPro" id="IPR017441">
    <property type="entry name" value="Protein_kinase_ATP_BS"/>
</dbReference>
<keyword evidence="6 13" id="KW-0067">ATP-binding</keyword>
<evidence type="ECO:0000313" key="17">
    <source>
        <dbReference type="EMBL" id="JAS28337.1"/>
    </source>
</evidence>
<comment type="catalytic activity">
    <reaction evidence="11">
        <text>L-threonyl-[protein] + ATP = O-phospho-L-threonyl-[protein] + ADP + H(+)</text>
        <dbReference type="Rhea" id="RHEA:46608"/>
        <dbReference type="Rhea" id="RHEA-COMP:11060"/>
        <dbReference type="Rhea" id="RHEA-COMP:11605"/>
        <dbReference type="ChEBI" id="CHEBI:15378"/>
        <dbReference type="ChEBI" id="CHEBI:30013"/>
        <dbReference type="ChEBI" id="CHEBI:30616"/>
        <dbReference type="ChEBI" id="CHEBI:61977"/>
        <dbReference type="ChEBI" id="CHEBI:456216"/>
        <dbReference type="EC" id="2.7.12.2"/>
    </reaction>
</comment>
<keyword evidence="2" id="KW-0597">Phosphoprotein</keyword>
<evidence type="ECO:0000256" key="15">
    <source>
        <dbReference type="SAM" id="MobiDB-lite"/>
    </source>
</evidence>
<evidence type="ECO:0000256" key="6">
    <source>
        <dbReference type="ARBA" id="ARBA00022840"/>
    </source>
</evidence>
<dbReference type="PROSITE" id="PS00107">
    <property type="entry name" value="PROTEIN_KINASE_ATP"/>
    <property type="match status" value="1"/>
</dbReference>
<accession>A0A1B6DRN6</accession>
<evidence type="ECO:0000256" key="3">
    <source>
        <dbReference type="ARBA" id="ARBA00022679"/>
    </source>
</evidence>
<keyword evidence="1 14" id="KW-0723">Serine/threonine-protein kinase</keyword>
<dbReference type="SUPFAM" id="SSF56112">
    <property type="entry name" value="Protein kinase-like (PK-like)"/>
    <property type="match status" value="1"/>
</dbReference>
<evidence type="ECO:0000256" key="1">
    <source>
        <dbReference type="ARBA" id="ARBA00022527"/>
    </source>
</evidence>
<reference evidence="17" key="1">
    <citation type="submission" date="2015-12" db="EMBL/GenBank/DDBJ databases">
        <title>De novo transcriptome assembly of four potential Pierce s Disease insect vectors from Arizona vineyards.</title>
        <authorList>
            <person name="Tassone E.E."/>
        </authorList>
    </citation>
    <scope>NUCLEOTIDE SEQUENCE</scope>
</reference>
<evidence type="ECO:0000256" key="9">
    <source>
        <dbReference type="ARBA" id="ARBA00038999"/>
    </source>
</evidence>
<evidence type="ECO:0000256" key="4">
    <source>
        <dbReference type="ARBA" id="ARBA00022741"/>
    </source>
</evidence>
<feature type="compositionally biased region" description="Polar residues" evidence="15">
    <location>
        <begin position="24"/>
        <end position="33"/>
    </location>
</feature>
<sequence>MSKNKLNLTLPPGSIEPALALTPSAPSTATNETAPERVLSETGPASAKRRSTLVGKTSIEVLQERLEELGMDDTQRKRMEFFLCQKEKIGELTDDDFEKLGELGAGNGGVVMKVRHKSSSLIMARKLIHLEVKPAIKKQIIRELKVLHECNFAHIVGFYGAFYSDGEISICMEYMDGGSLDLILKKAGRIPESILGTITSAVLKGLSYLRDKHAIMHRDVKPSNILVNSGGEIKICDFGVSGQLIDSMANSFVGTRSYMSPERLQGTHYSVQSDIWSLGLSLVEMAIGMYPIPPPDAKTLAAIFGPGGSNKVEDGDSSQGNGNGPRPMAIFELLDYIVNEPPPKLPSGIFSDLFKDFVDRCLKKTPNERADLKTLMNHEWIRKAESEDVDIAGWVCRTMGLLPTTPTRTNAAPAP</sequence>
<evidence type="ECO:0000256" key="2">
    <source>
        <dbReference type="ARBA" id="ARBA00022553"/>
    </source>
</evidence>
<evidence type="ECO:0000256" key="12">
    <source>
        <dbReference type="ARBA" id="ARBA00051693"/>
    </source>
</evidence>
<protein>
    <recommendedName>
        <fullName evidence="9">mitogen-activated protein kinase kinase</fullName>
        <ecNumber evidence="9">2.7.12.2</ecNumber>
    </recommendedName>
</protein>
<feature type="binding site" evidence="13">
    <location>
        <position position="126"/>
    </location>
    <ligand>
        <name>ATP</name>
        <dbReference type="ChEBI" id="CHEBI:30616"/>
    </ligand>
</feature>
<dbReference type="InterPro" id="IPR011009">
    <property type="entry name" value="Kinase-like_dom_sf"/>
</dbReference>
<dbReference type="InterPro" id="IPR008271">
    <property type="entry name" value="Ser/Thr_kinase_AS"/>
</dbReference>
<evidence type="ECO:0000256" key="7">
    <source>
        <dbReference type="ARBA" id="ARBA00023137"/>
    </source>
</evidence>
<dbReference type="GO" id="GO:0004713">
    <property type="term" value="F:protein tyrosine kinase activity"/>
    <property type="evidence" value="ECO:0007669"/>
    <property type="project" value="UniProtKB-KW"/>
</dbReference>
<gene>
    <name evidence="17" type="ORF">g.10147</name>
</gene>
<keyword evidence="4 13" id="KW-0547">Nucleotide-binding</keyword>
<dbReference type="PANTHER" id="PTHR47448:SF1">
    <property type="entry name" value="SERINE_THREONINE-PROTEIN KINASE STE7 HOMOLOG"/>
    <property type="match status" value="1"/>
</dbReference>
<feature type="domain" description="Protein kinase" evidence="16">
    <location>
        <begin position="97"/>
        <end position="381"/>
    </location>
</feature>
<dbReference type="GO" id="GO:0005829">
    <property type="term" value="C:cytosol"/>
    <property type="evidence" value="ECO:0007669"/>
    <property type="project" value="UniProtKB-ARBA"/>
</dbReference>
<keyword evidence="5" id="KW-0418">Kinase</keyword>
<evidence type="ECO:0000256" key="5">
    <source>
        <dbReference type="ARBA" id="ARBA00022777"/>
    </source>
</evidence>
<comment type="catalytic activity">
    <reaction evidence="10">
        <text>L-seryl-[protein] + ATP = O-phospho-L-seryl-[protein] + ADP + H(+)</text>
        <dbReference type="Rhea" id="RHEA:17989"/>
        <dbReference type="Rhea" id="RHEA-COMP:9863"/>
        <dbReference type="Rhea" id="RHEA-COMP:11604"/>
        <dbReference type="ChEBI" id="CHEBI:15378"/>
        <dbReference type="ChEBI" id="CHEBI:29999"/>
        <dbReference type="ChEBI" id="CHEBI:30616"/>
        <dbReference type="ChEBI" id="CHEBI:83421"/>
        <dbReference type="ChEBI" id="CHEBI:456216"/>
        <dbReference type="EC" id="2.7.12.2"/>
    </reaction>
</comment>
<dbReference type="SMART" id="SM00220">
    <property type="entry name" value="S_TKc"/>
    <property type="match status" value="1"/>
</dbReference>
<evidence type="ECO:0000256" key="10">
    <source>
        <dbReference type="ARBA" id="ARBA00049014"/>
    </source>
</evidence>
<keyword evidence="3" id="KW-0808">Transferase</keyword>
<dbReference type="EMBL" id="GEDC01008961">
    <property type="protein sequence ID" value="JAS28337.1"/>
    <property type="molecule type" value="Transcribed_RNA"/>
</dbReference>
<evidence type="ECO:0000256" key="14">
    <source>
        <dbReference type="RuleBase" id="RU000304"/>
    </source>
</evidence>
<evidence type="ECO:0000256" key="11">
    <source>
        <dbReference type="ARBA" id="ARBA00049299"/>
    </source>
</evidence>
<dbReference type="PROSITE" id="PS50011">
    <property type="entry name" value="PROTEIN_KINASE_DOM"/>
    <property type="match status" value="1"/>
</dbReference>
<proteinExistence type="inferred from homology"/>
<evidence type="ECO:0000256" key="13">
    <source>
        <dbReference type="PROSITE-ProRule" id="PRU10141"/>
    </source>
</evidence>
<dbReference type="GO" id="GO:0005524">
    <property type="term" value="F:ATP binding"/>
    <property type="evidence" value="ECO:0007669"/>
    <property type="project" value="UniProtKB-UniRule"/>
</dbReference>
<dbReference type="CDD" id="cd06615">
    <property type="entry name" value="PKc_MEK"/>
    <property type="match status" value="1"/>
</dbReference>
<dbReference type="InterPro" id="IPR000719">
    <property type="entry name" value="Prot_kinase_dom"/>
</dbReference>
<keyword evidence="7" id="KW-0829">Tyrosine-protein kinase</keyword>
<name>A0A1B6DRN6_9HEMI</name>
<dbReference type="PROSITE" id="PS00108">
    <property type="entry name" value="PROTEIN_KINASE_ST"/>
    <property type="match status" value="1"/>
</dbReference>
<dbReference type="Gene3D" id="3.30.200.20">
    <property type="entry name" value="Phosphorylase Kinase, domain 1"/>
    <property type="match status" value="1"/>
</dbReference>
<dbReference type="InterPro" id="IPR050915">
    <property type="entry name" value="MAP_kinase_kinase"/>
</dbReference>
<comment type="catalytic activity">
    <reaction evidence="12">
        <text>L-tyrosyl-[protein] + ATP = O-phospho-L-tyrosyl-[protein] + ADP + H(+)</text>
        <dbReference type="Rhea" id="RHEA:10596"/>
        <dbReference type="Rhea" id="RHEA-COMP:10136"/>
        <dbReference type="Rhea" id="RHEA-COMP:20101"/>
        <dbReference type="ChEBI" id="CHEBI:15378"/>
        <dbReference type="ChEBI" id="CHEBI:30616"/>
        <dbReference type="ChEBI" id="CHEBI:46858"/>
        <dbReference type="ChEBI" id="CHEBI:61978"/>
        <dbReference type="ChEBI" id="CHEBI:456216"/>
        <dbReference type="EC" id="2.7.12.2"/>
    </reaction>
</comment>
<dbReference type="FunFam" id="3.30.200.20:FF:000100">
    <property type="entry name" value="Dual specificity mitogen-activated protein kinase kinase 1"/>
    <property type="match status" value="1"/>
</dbReference>